<reference evidence="4" key="1">
    <citation type="journal article" date="2022" name="G3 (Bethesda)">
        <title>Unveiling the complete genome sequence of Alicyclobacillus acidoterrestris DSM 3922T, a taint-producing strain.</title>
        <authorList>
            <person name="Leonardo I.C."/>
            <person name="Barreto Crespo M.T."/>
            <person name="Gaspar F.B."/>
        </authorList>
    </citation>
    <scope>NUCLEOTIDE SEQUENCE [LARGE SCALE GENOMIC DNA]</scope>
    <source>
        <strain evidence="4">DSM 3922</strain>
    </source>
</reference>
<dbReference type="InterPro" id="IPR002821">
    <property type="entry name" value="Hydantoinase_A"/>
</dbReference>
<dbReference type="KEGG" id="aaco:K1I37_07365"/>
<name>A0A9E6ZTP2_ALIAG</name>
<evidence type="ECO:0000259" key="2">
    <source>
        <dbReference type="Pfam" id="PF05378"/>
    </source>
</evidence>
<accession>A0A9E6ZTP2</accession>
<dbReference type="Pfam" id="PF05378">
    <property type="entry name" value="Hydant_A_N"/>
    <property type="match status" value="1"/>
</dbReference>
<dbReference type="InterPro" id="IPR045079">
    <property type="entry name" value="Oxoprolinase-like"/>
</dbReference>
<dbReference type="AlphaFoldDB" id="A0A9E6ZTP2"/>
<evidence type="ECO:0000313" key="4">
    <source>
        <dbReference type="Proteomes" id="UP000829401"/>
    </source>
</evidence>
<dbReference type="Proteomes" id="UP000829401">
    <property type="component" value="Chromosome"/>
</dbReference>
<evidence type="ECO:0000313" key="3">
    <source>
        <dbReference type="EMBL" id="UNO50285.1"/>
    </source>
</evidence>
<dbReference type="GO" id="GO:0005829">
    <property type="term" value="C:cytosol"/>
    <property type="evidence" value="ECO:0007669"/>
    <property type="project" value="TreeGrafter"/>
</dbReference>
<dbReference type="Pfam" id="PF01968">
    <property type="entry name" value="Hydantoinase_A"/>
    <property type="match status" value="1"/>
</dbReference>
<gene>
    <name evidence="3" type="ORF">K1I37_07365</name>
</gene>
<protein>
    <submittedName>
        <fullName evidence="3">Hydantoinase/oxoprolinase family protein</fullName>
    </submittedName>
</protein>
<dbReference type="OrthoDB" id="9768323at2"/>
<dbReference type="GO" id="GO:0006749">
    <property type="term" value="P:glutathione metabolic process"/>
    <property type="evidence" value="ECO:0007669"/>
    <property type="project" value="TreeGrafter"/>
</dbReference>
<proteinExistence type="predicted"/>
<dbReference type="GO" id="GO:0017168">
    <property type="term" value="F:5-oxoprolinase (ATP-hydrolyzing) activity"/>
    <property type="evidence" value="ECO:0007669"/>
    <property type="project" value="TreeGrafter"/>
</dbReference>
<dbReference type="PANTHER" id="PTHR11365:SF23">
    <property type="entry name" value="HYPOTHETICAL 5-OXOPROLINASE (EUROFUNG)-RELATED"/>
    <property type="match status" value="1"/>
</dbReference>
<evidence type="ECO:0000259" key="1">
    <source>
        <dbReference type="Pfam" id="PF01968"/>
    </source>
</evidence>
<sequence>MVSNKAISTRGTRDIYRIGRGNRPDAYHFFFHRPRPLVPRHLTFEVTGRMLANGDEWTPIDEGEIEALCQKLSEHQVEAVAVCFLHSYANPAHEERVGKIIRSRLPDCYVSLSHEILRAYREYERTSTTVLNAYVGPKVSRYINELSSKMNGIGFAGHFSIMQSNGGIMAPEIAAKRPVNMMESGPVGGIIASAEIGRSLGHMNIIAFDMGGTIAKASLIRAGEVMMSEMYYIGGYASGHAVMIPVVDVVEVGTGGGSIAWIDEVGTLRVGPQSAGADPAPICYGKGGSEPTFTDAFVVLGRVGAQDFLGGDLKLDELSAIQGIQRKLADVLHIGVYQAAQAVIQIAINNMSLAVRQVSVEKGYDPREFALVASGGAGPLSALAIARELHIPTVIIPRFPAHFSAIGMLLTDEKHDFVRTYYGALEDIDFEQLVKVHDDMLAEARGVVQSESMTTATVVYQTCLDVRYVGQEFTLSVPVSDEQLRQARIQEIHDAFDNIHQQRFGHQAPHEPVEMVNIRLNARSTSGIVCRRITCWQVLRSFRNTRQPRSFIKETFVLSVKLVS</sequence>
<dbReference type="PANTHER" id="PTHR11365">
    <property type="entry name" value="5-OXOPROLINASE RELATED"/>
    <property type="match status" value="1"/>
</dbReference>
<feature type="domain" description="Hydantoinase A/oxoprolinase" evidence="1">
    <location>
        <begin position="125"/>
        <end position="415"/>
    </location>
</feature>
<keyword evidence="4" id="KW-1185">Reference proteome</keyword>
<dbReference type="EMBL" id="CP080467">
    <property type="protein sequence ID" value="UNO50285.1"/>
    <property type="molecule type" value="Genomic_DNA"/>
</dbReference>
<organism evidence="3 4">
    <name type="scientific">Alicyclobacillus acidoterrestris (strain ATCC 49025 / DSM 3922 / CIP 106132 / NCIMB 13137 / GD3B)</name>
    <dbReference type="NCBI Taxonomy" id="1356854"/>
    <lineage>
        <taxon>Bacteria</taxon>
        <taxon>Bacillati</taxon>
        <taxon>Bacillota</taxon>
        <taxon>Bacilli</taxon>
        <taxon>Bacillales</taxon>
        <taxon>Alicyclobacillaceae</taxon>
        <taxon>Alicyclobacillus</taxon>
    </lineage>
</organism>
<feature type="domain" description="Hydantoinase/oxoprolinase N-terminal" evidence="2">
    <location>
        <begin position="7"/>
        <end position="103"/>
    </location>
</feature>
<dbReference type="RefSeq" id="WP_081654148.1">
    <property type="nucleotide sequence ID" value="NZ_AURB01000145.1"/>
</dbReference>
<dbReference type="InterPro" id="IPR008040">
    <property type="entry name" value="Hydant_A_N"/>
</dbReference>